<dbReference type="Proteomes" id="UP001143362">
    <property type="component" value="Unassembled WGS sequence"/>
</dbReference>
<reference evidence="2" key="1">
    <citation type="submission" date="2019-02" db="EMBL/GenBank/DDBJ databases">
        <authorList>
            <person name="Li S.-H."/>
        </authorList>
    </citation>
    <scope>NUCLEOTIDE SEQUENCE</scope>
    <source>
        <strain evidence="2">IMCC14734</strain>
    </source>
</reference>
<protein>
    <submittedName>
        <fullName evidence="2">Uncharacterized protein</fullName>
    </submittedName>
</protein>
<gene>
    <name evidence="2" type="ORF">EYC98_02475</name>
</gene>
<evidence type="ECO:0000256" key="1">
    <source>
        <dbReference type="SAM" id="MobiDB-lite"/>
    </source>
</evidence>
<keyword evidence="3" id="KW-1185">Reference proteome</keyword>
<feature type="region of interest" description="Disordered" evidence="1">
    <location>
        <begin position="1"/>
        <end position="23"/>
    </location>
</feature>
<evidence type="ECO:0000313" key="2">
    <source>
        <dbReference type="EMBL" id="MCX2979724.1"/>
    </source>
</evidence>
<dbReference type="NCBIfam" id="NF046101">
    <property type="entry name" value="PA3496_fam"/>
    <property type="match status" value="1"/>
</dbReference>
<dbReference type="InterPro" id="IPR058059">
    <property type="entry name" value="PA3496-like"/>
</dbReference>
<accession>A0ABT3TE82</accession>
<organism evidence="2 3">
    <name type="scientific">Candidatus Litorirhabdus singularis</name>
    <dbReference type="NCBI Taxonomy" id="2518993"/>
    <lineage>
        <taxon>Bacteria</taxon>
        <taxon>Pseudomonadati</taxon>
        <taxon>Pseudomonadota</taxon>
        <taxon>Gammaproteobacteria</taxon>
        <taxon>Cellvibrionales</taxon>
        <taxon>Halieaceae</taxon>
        <taxon>Candidatus Litorirhabdus</taxon>
    </lineage>
</organism>
<dbReference type="EMBL" id="SHNN01000001">
    <property type="protein sequence ID" value="MCX2979724.1"/>
    <property type="molecule type" value="Genomic_DNA"/>
</dbReference>
<proteinExistence type="predicted"/>
<feature type="compositionally biased region" description="Acidic residues" evidence="1">
    <location>
        <begin position="8"/>
        <end position="23"/>
    </location>
</feature>
<comment type="caution">
    <text evidence="2">The sequence shown here is derived from an EMBL/GenBank/DDBJ whole genome shotgun (WGS) entry which is preliminary data.</text>
</comment>
<evidence type="ECO:0000313" key="3">
    <source>
        <dbReference type="Proteomes" id="UP001143362"/>
    </source>
</evidence>
<sequence length="73" mass="8421">MGQRESESNENDGAEDFFDPEPGDAVEEMFAADALESAGKGRLAELRRRAEQRLEDKRLRDELDYLETDWDDI</sequence>
<dbReference type="RefSeq" id="WP_279243723.1">
    <property type="nucleotide sequence ID" value="NZ_SHNN01000001.1"/>
</dbReference>
<name>A0ABT3TE82_9GAMM</name>